<dbReference type="OrthoDB" id="5475865at2"/>
<organism evidence="6 7">
    <name type="scientific">Vulgatibacter incomptus</name>
    <dbReference type="NCBI Taxonomy" id="1391653"/>
    <lineage>
        <taxon>Bacteria</taxon>
        <taxon>Pseudomonadati</taxon>
        <taxon>Myxococcota</taxon>
        <taxon>Myxococcia</taxon>
        <taxon>Myxococcales</taxon>
        <taxon>Cystobacterineae</taxon>
        <taxon>Vulgatibacteraceae</taxon>
        <taxon>Vulgatibacter</taxon>
    </lineage>
</organism>
<comment type="subcellular location">
    <subcellularLocation>
        <location evidence="1">Membrane</location>
        <topology evidence="1">Single-pass membrane protein</topology>
    </subcellularLocation>
</comment>
<dbReference type="PATRIC" id="fig|1391653.3.peg.2813"/>
<dbReference type="Proteomes" id="UP000055590">
    <property type="component" value="Chromosome"/>
</dbReference>
<accession>A0A0K1PFL3</accession>
<dbReference type="InterPro" id="IPR007452">
    <property type="entry name" value="TamB_C"/>
</dbReference>
<evidence type="ECO:0000256" key="1">
    <source>
        <dbReference type="ARBA" id="ARBA00004167"/>
    </source>
</evidence>
<keyword evidence="4" id="KW-0472">Membrane</keyword>
<dbReference type="GO" id="GO:0097347">
    <property type="term" value="C:TAM protein secretion complex"/>
    <property type="evidence" value="ECO:0007669"/>
    <property type="project" value="TreeGrafter"/>
</dbReference>
<evidence type="ECO:0000259" key="5">
    <source>
        <dbReference type="Pfam" id="PF04357"/>
    </source>
</evidence>
<evidence type="ECO:0000256" key="3">
    <source>
        <dbReference type="ARBA" id="ARBA00022989"/>
    </source>
</evidence>
<dbReference type="RefSeq" id="WP_050726506.1">
    <property type="nucleotide sequence ID" value="NZ_CP012332.1"/>
</dbReference>
<dbReference type="STRING" id="1391653.AKJ08_2710"/>
<dbReference type="GO" id="GO:0009306">
    <property type="term" value="P:protein secretion"/>
    <property type="evidence" value="ECO:0007669"/>
    <property type="project" value="InterPro"/>
</dbReference>
<evidence type="ECO:0000313" key="6">
    <source>
        <dbReference type="EMBL" id="AKU92323.1"/>
    </source>
</evidence>
<sequence length="1423" mass="147638">MRLRSWKGRAVWALSLPLIPLLFGTIAAITPAGKAWIAGRATSLLNGQIRGEVRAASLGIGFGSVRLEGVEILAPDGSRVADAEELEVSIRNLAPGGVRLGEVRVVGARILAAPSADGGIGLLQAFEPPASSLSGGSSDSSFWLQIDRLVIERASVVVRGAKDEPVFTATDVGLDVSGRVDGRGAQIAGTARGRLQEPSLGELELELDAALGEDFRTLALSRLAARRGASSLSMHGEADLGEGDVTLRSLEASVAPADLASLGVNVSAPVKVSGDASLSKGSVHAELRAGQGEGSLDLVGDLALASGRWTAVATAVSLDPRLVDPGLPNLTFAGRIEATGRWLDDLSGRVTGGRVASGTTVVEPIELEVALQGERIDVEKLSAAFPGGRIGARGWVEGGAASLRFELDARAAGRFLAAVSKLYEAAGLGRLELPAVTGAVAASGTIQGRLDTPRIDARLRSSSFTWGEATFTDVAADGSLSGLPGKPAASFKGTIGRFETTGTAIADVRADLALSRGRAKGQVEGRSPFGRVHATLDAGVADDFSSLRFDALELGWPGASWKLDAPARLTLAPRLRAEPMRFTSDDGGTLAARFEVGRDGRPEVELEGAGLDLGALPPGLVPPEARLAGKLGLVLRLEKGVILADATLSSLGADGLAKLSGLGEPLVGLLDARIHLEGPLESPLGSIRLEGRDLRGYGVRNLGLRADASWPSAEGAKGRKPDRVELSLDAWTGPTALHAQGAGSLDLGRLLRAPSAEIERALAAPIEGEASVDALEVGAFAGRFGLPAGLRGKVDLTLGVAGSARAPRVKTVLRASDLWDDEVGPLDGELAVDATAEEVRVTLSSSLLGRRFVDGEASLGGPIERLGDWKNLPLRAAFSGSAIDLPSVVHALGHRGGRRRGGAEGRLEASLQVSGTLASPEATLHAKGAKLGWGGATVGSLAIDGRYASGRLDASARLAGAGGGSATLDASWQGELHELMDAPIEARLRAAGLDLTFASVLSPDLRQIAGRLDADLEIRGTAGELGAGRGSVEGVVSLRSGRLSYTGLGDLRDVELDLELHPDRAILRHLQARSSGLLKASGLATRKAPGEPFAIEGTIEARRFGVVSNDLVRAIVDADGKLRASFSGGVLDGRLELSSTSVDLPNTPGKNVQELEGHPDFHFGDAPVAEKQAAARREKGPLQVHLDIATTRPATLRGIDLALEANAALRLNYEGSSASLAGTIETVKGGVIVMGRRFELSRGRVIFTGSEALSDPRLDVVAVQESPYAKVIVTIGGTAQRFTADLRSNPPMSEAEIATLLATGRPQLKRGAGGMSEASGAASALGAVVTSQLKRGLATKLPVDVISFQAGEDGLDSGSLEAGSYVTDRIFVGYSRNFGVADTDRRNINEVRVEYQLTPRWTLEVTYGDKSAGGADLFWTRDF</sequence>
<keyword evidence="7" id="KW-1185">Reference proteome</keyword>
<reference evidence="6 7" key="1">
    <citation type="submission" date="2015-08" db="EMBL/GenBank/DDBJ databases">
        <authorList>
            <person name="Babu N.S."/>
            <person name="Beckwith C.J."/>
            <person name="Beseler K.G."/>
            <person name="Brison A."/>
            <person name="Carone J.V."/>
            <person name="Caskin T.P."/>
            <person name="Diamond M."/>
            <person name="Durham M.E."/>
            <person name="Foxe J.M."/>
            <person name="Go M."/>
            <person name="Henderson B.A."/>
            <person name="Jones I.B."/>
            <person name="McGettigan J.A."/>
            <person name="Micheletti S.J."/>
            <person name="Nasrallah M.E."/>
            <person name="Ortiz D."/>
            <person name="Piller C.R."/>
            <person name="Privatt S.R."/>
            <person name="Schneider S.L."/>
            <person name="Sharp S."/>
            <person name="Smith T.C."/>
            <person name="Stanton J.D."/>
            <person name="Ullery H.E."/>
            <person name="Wilson R.J."/>
            <person name="Serrano M.G."/>
            <person name="Buck G."/>
            <person name="Lee V."/>
            <person name="Wang Y."/>
            <person name="Carvalho R."/>
            <person name="Voegtly L."/>
            <person name="Shi R."/>
            <person name="Duckworth R."/>
            <person name="Johnson A."/>
            <person name="Loviza R."/>
            <person name="Walstead R."/>
            <person name="Shah Z."/>
            <person name="Kiflezghi M."/>
            <person name="Wade K."/>
            <person name="Ball S.L."/>
            <person name="Bradley K.W."/>
            <person name="Asai D.J."/>
            <person name="Bowman C.A."/>
            <person name="Russell D.A."/>
            <person name="Pope W.H."/>
            <person name="Jacobs-Sera D."/>
            <person name="Hendrix R.W."/>
            <person name="Hatfull G.F."/>
        </authorList>
    </citation>
    <scope>NUCLEOTIDE SEQUENCE [LARGE SCALE GENOMIC DNA]</scope>
    <source>
        <strain evidence="6 7">DSM 27710</strain>
    </source>
</reference>
<dbReference type="EMBL" id="CP012332">
    <property type="protein sequence ID" value="AKU92323.1"/>
    <property type="molecule type" value="Genomic_DNA"/>
</dbReference>
<keyword evidence="2" id="KW-0812">Transmembrane</keyword>
<proteinExistence type="predicted"/>
<evidence type="ECO:0000256" key="4">
    <source>
        <dbReference type="ARBA" id="ARBA00023136"/>
    </source>
</evidence>
<name>A0A0K1PFL3_9BACT</name>
<keyword evidence="3" id="KW-1133">Transmembrane helix</keyword>
<dbReference type="PANTHER" id="PTHR36985:SF1">
    <property type="entry name" value="TRANSLOCATION AND ASSEMBLY MODULE SUBUNIT TAMB"/>
    <property type="match status" value="1"/>
</dbReference>
<protein>
    <recommendedName>
        <fullName evidence="5">Translocation and assembly module TamB C-terminal domain-containing protein</fullName>
    </recommendedName>
</protein>
<evidence type="ECO:0000256" key="2">
    <source>
        <dbReference type="ARBA" id="ARBA00022692"/>
    </source>
</evidence>
<evidence type="ECO:0000313" key="7">
    <source>
        <dbReference type="Proteomes" id="UP000055590"/>
    </source>
</evidence>
<dbReference type="KEGG" id="vin:AKJ08_2710"/>
<gene>
    <name evidence="6" type="ORF">AKJ08_2710</name>
</gene>
<dbReference type="Pfam" id="PF04357">
    <property type="entry name" value="TamB"/>
    <property type="match status" value="1"/>
</dbReference>
<dbReference type="PANTHER" id="PTHR36985">
    <property type="entry name" value="TRANSLOCATION AND ASSEMBLY MODULE SUBUNIT TAMB"/>
    <property type="match status" value="1"/>
</dbReference>
<feature type="domain" description="Translocation and assembly module TamB C-terminal" evidence="5">
    <location>
        <begin position="1071"/>
        <end position="1423"/>
    </location>
</feature>
<dbReference type="GO" id="GO:0005886">
    <property type="term" value="C:plasma membrane"/>
    <property type="evidence" value="ECO:0007669"/>
    <property type="project" value="InterPro"/>
</dbReference>